<dbReference type="PROSITE" id="PS50216">
    <property type="entry name" value="DHHC"/>
    <property type="match status" value="1"/>
</dbReference>
<evidence type="ECO:0000259" key="9">
    <source>
        <dbReference type="Pfam" id="PF01529"/>
    </source>
</evidence>
<evidence type="ECO:0000313" key="11">
    <source>
        <dbReference type="Proteomes" id="UP001054902"/>
    </source>
</evidence>
<comment type="caution">
    <text evidence="10">The sequence shown here is derived from an EMBL/GenBank/DDBJ whole genome shotgun (WGS) entry which is preliminary data.</text>
</comment>
<dbReference type="PANTHER" id="PTHR12246">
    <property type="entry name" value="PALMITOYLTRANSFERASE ZDHHC16"/>
    <property type="match status" value="1"/>
</dbReference>
<keyword evidence="2 7" id="KW-0808">Transferase</keyword>
<evidence type="ECO:0000256" key="6">
    <source>
        <dbReference type="ARBA" id="ARBA00023315"/>
    </source>
</evidence>
<dbReference type="AlphaFoldDB" id="A0AAD3DBE3"/>
<reference evidence="10 11" key="1">
    <citation type="journal article" date="2021" name="Sci. Rep.">
        <title>The genome of the diatom Chaetoceros tenuissimus carries an ancient integrated fragment of an extant virus.</title>
        <authorList>
            <person name="Hongo Y."/>
            <person name="Kimura K."/>
            <person name="Takaki Y."/>
            <person name="Yoshida Y."/>
            <person name="Baba S."/>
            <person name="Kobayashi G."/>
            <person name="Nagasaki K."/>
            <person name="Hano T."/>
            <person name="Tomaru Y."/>
        </authorList>
    </citation>
    <scope>NUCLEOTIDE SEQUENCE [LARGE SCALE GENOMIC DNA]</scope>
    <source>
        <strain evidence="10 11">NIES-3715</strain>
    </source>
</reference>
<dbReference type="EMBL" id="BLLK01000069">
    <property type="protein sequence ID" value="GFH60270.1"/>
    <property type="molecule type" value="Genomic_DNA"/>
</dbReference>
<feature type="domain" description="Palmitoyltransferase DHHC" evidence="9">
    <location>
        <begin position="226"/>
        <end position="350"/>
    </location>
</feature>
<evidence type="ECO:0000256" key="8">
    <source>
        <dbReference type="SAM" id="MobiDB-lite"/>
    </source>
</evidence>
<organism evidence="10 11">
    <name type="scientific">Chaetoceros tenuissimus</name>
    <dbReference type="NCBI Taxonomy" id="426638"/>
    <lineage>
        <taxon>Eukaryota</taxon>
        <taxon>Sar</taxon>
        <taxon>Stramenopiles</taxon>
        <taxon>Ochrophyta</taxon>
        <taxon>Bacillariophyta</taxon>
        <taxon>Coscinodiscophyceae</taxon>
        <taxon>Chaetocerotophycidae</taxon>
        <taxon>Chaetocerotales</taxon>
        <taxon>Chaetocerotaceae</taxon>
        <taxon>Chaetoceros</taxon>
    </lineage>
</organism>
<dbReference type="Proteomes" id="UP001054902">
    <property type="component" value="Unassembled WGS sequence"/>
</dbReference>
<evidence type="ECO:0000256" key="4">
    <source>
        <dbReference type="ARBA" id="ARBA00022989"/>
    </source>
</evidence>
<feature type="transmembrane region" description="Helical" evidence="7">
    <location>
        <begin position="152"/>
        <end position="171"/>
    </location>
</feature>
<keyword evidence="5 7" id="KW-0472">Membrane</keyword>
<evidence type="ECO:0000256" key="5">
    <source>
        <dbReference type="ARBA" id="ARBA00023136"/>
    </source>
</evidence>
<feature type="transmembrane region" description="Helical" evidence="7">
    <location>
        <begin position="177"/>
        <end position="194"/>
    </location>
</feature>
<dbReference type="GO" id="GO:0016020">
    <property type="term" value="C:membrane"/>
    <property type="evidence" value="ECO:0007669"/>
    <property type="project" value="UniProtKB-SubCell"/>
</dbReference>
<evidence type="ECO:0000256" key="1">
    <source>
        <dbReference type="ARBA" id="ARBA00004141"/>
    </source>
</evidence>
<evidence type="ECO:0000256" key="7">
    <source>
        <dbReference type="RuleBase" id="RU079119"/>
    </source>
</evidence>
<proteinExistence type="inferred from homology"/>
<dbReference type="InterPro" id="IPR001594">
    <property type="entry name" value="Palmitoyltrfase_DHHC"/>
</dbReference>
<feature type="transmembrane region" description="Helical" evidence="7">
    <location>
        <begin position="272"/>
        <end position="296"/>
    </location>
</feature>
<accession>A0AAD3DBE3</accession>
<sequence length="422" mass="47450">MMKDPEEHEIEPLVGSSKGVLRRKEDTSRNPHHQFGESYTYVSASEFTPPPGMEKQKLQSKTFGGLGPANQDYEYEGDGSKLKQQKLHIRMMRGCSSCLKTSGCVNPNVTLKEGPDGDFYRDDFNDQPHSFSVGTTEEDGIWMNRSDTAGTIMAFMVWVLFIYSAVTITFLAETGGIHGIFSLIYVTLIGMALASHAKTQFTDPGTVPASAQPIEAFRKQNPQIAPSFCSQCQSFKPPFSHHCRICHRCVSRMDHHCPWMNNCIGAANFKHFILFLVYTWSCNAMALTLLGWNYFFCVSEECTFTTLLVQLARITTILSTGSLLFTSSMIMNVTYGIITGIGTIDRLKKKRMDTMQDSEEEPIPLTHIFGIEGYHTWPFPIDPVFEDYDTVLGFSTTQRLLREQMKDKAMASPSFGNESIRS</sequence>
<comment type="similarity">
    <text evidence="7">Belongs to the DHHC palmitoyltransferase family.</text>
</comment>
<keyword evidence="4 7" id="KW-1133">Transmembrane helix</keyword>
<evidence type="ECO:0000256" key="3">
    <source>
        <dbReference type="ARBA" id="ARBA00022692"/>
    </source>
</evidence>
<comment type="catalytic activity">
    <reaction evidence="7">
        <text>L-cysteinyl-[protein] + hexadecanoyl-CoA = S-hexadecanoyl-L-cysteinyl-[protein] + CoA</text>
        <dbReference type="Rhea" id="RHEA:36683"/>
        <dbReference type="Rhea" id="RHEA-COMP:10131"/>
        <dbReference type="Rhea" id="RHEA-COMP:11032"/>
        <dbReference type="ChEBI" id="CHEBI:29950"/>
        <dbReference type="ChEBI" id="CHEBI:57287"/>
        <dbReference type="ChEBI" id="CHEBI:57379"/>
        <dbReference type="ChEBI" id="CHEBI:74151"/>
        <dbReference type="EC" id="2.3.1.225"/>
    </reaction>
</comment>
<comment type="domain">
    <text evidence="7">The DHHC domain is required for palmitoyltransferase activity.</text>
</comment>
<dbReference type="InterPro" id="IPR039859">
    <property type="entry name" value="PFA4/ZDH16/20/ERF2-like"/>
</dbReference>
<keyword evidence="6 7" id="KW-0012">Acyltransferase</keyword>
<evidence type="ECO:0000313" key="10">
    <source>
        <dbReference type="EMBL" id="GFH60270.1"/>
    </source>
</evidence>
<keyword evidence="11" id="KW-1185">Reference proteome</keyword>
<dbReference type="GO" id="GO:0019706">
    <property type="term" value="F:protein-cysteine S-palmitoyltransferase activity"/>
    <property type="evidence" value="ECO:0007669"/>
    <property type="project" value="UniProtKB-EC"/>
</dbReference>
<comment type="subcellular location">
    <subcellularLocation>
        <location evidence="1">Membrane</location>
        <topology evidence="1">Multi-pass membrane protein</topology>
    </subcellularLocation>
</comment>
<dbReference type="EC" id="2.3.1.225" evidence="7"/>
<name>A0AAD3DBE3_9STRA</name>
<feature type="region of interest" description="Disordered" evidence="8">
    <location>
        <begin position="1"/>
        <end position="65"/>
    </location>
</feature>
<gene>
    <name evidence="10" type="ORF">CTEN210_16746</name>
</gene>
<keyword evidence="3 7" id="KW-0812">Transmembrane</keyword>
<evidence type="ECO:0000256" key="2">
    <source>
        <dbReference type="ARBA" id="ARBA00022679"/>
    </source>
</evidence>
<protein>
    <recommendedName>
        <fullName evidence="7">Palmitoyltransferase</fullName>
        <ecNumber evidence="7">2.3.1.225</ecNumber>
    </recommendedName>
</protein>
<dbReference type="Pfam" id="PF01529">
    <property type="entry name" value="DHHC"/>
    <property type="match status" value="1"/>
</dbReference>
<feature type="transmembrane region" description="Helical" evidence="7">
    <location>
        <begin position="316"/>
        <end position="342"/>
    </location>
</feature>